<dbReference type="STRING" id="7234.B4GZL3"/>
<dbReference type="HOGENOM" id="CLU_2322798_0_0_1"/>
<keyword evidence="3" id="KW-1185">Reference proteome</keyword>
<feature type="compositionally biased region" description="Basic and acidic residues" evidence="1">
    <location>
        <begin position="51"/>
        <end position="67"/>
    </location>
</feature>
<evidence type="ECO:0000313" key="2">
    <source>
        <dbReference type="EMBL" id="EDW29440.1"/>
    </source>
</evidence>
<evidence type="ECO:0000256" key="1">
    <source>
        <dbReference type="SAM" id="MobiDB-lite"/>
    </source>
</evidence>
<sequence>MRWPFLAAPFSPIYGPAAAIPCREQPLVEHRPPPLGRHAFPRHRGMSASRGHRDRDRERYSDYSDYHDYDDDEDDDRRRRHSSSWVARPTQNQQEELWE</sequence>
<feature type="compositionally biased region" description="Polar residues" evidence="1">
    <location>
        <begin position="89"/>
        <end position="99"/>
    </location>
</feature>
<accession>B4GZL3</accession>
<proteinExistence type="predicted"/>
<dbReference type="Proteomes" id="UP000008744">
    <property type="component" value="Unassembled WGS sequence"/>
</dbReference>
<dbReference type="AlphaFoldDB" id="B4GZL3"/>
<organism evidence="3">
    <name type="scientific">Drosophila persimilis</name>
    <name type="common">Fruit fly</name>
    <dbReference type="NCBI Taxonomy" id="7234"/>
    <lineage>
        <taxon>Eukaryota</taxon>
        <taxon>Metazoa</taxon>
        <taxon>Ecdysozoa</taxon>
        <taxon>Arthropoda</taxon>
        <taxon>Hexapoda</taxon>
        <taxon>Insecta</taxon>
        <taxon>Pterygota</taxon>
        <taxon>Neoptera</taxon>
        <taxon>Endopterygota</taxon>
        <taxon>Diptera</taxon>
        <taxon>Brachycera</taxon>
        <taxon>Muscomorpha</taxon>
        <taxon>Ephydroidea</taxon>
        <taxon>Drosophilidae</taxon>
        <taxon>Drosophila</taxon>
        <taxon>Sophophora</taxon>
    </lineage>
</organism>
<feature type="region of interest" description="Disordered" evidence="1">
    <location>
        <begin position="25"/>
        <end position="99"/>
    </location>
</feature>
<dbReference type="EMBL" id="CH479199">
    <property type="protein sequence ID" value="EDW29440.1"/>
    <property type="molecule type" value="Genomic_DNA"/>
</dbReference>
<protein>
    <submittedName>
        <fullName evidence="2">GL22779</fullName>
    </submittedName>
</protein>
<name>B4GZL3_DROPE</name>
<evidence type="ECO:0000313" key="3">
    <source>
        <dbReference type="Proteomes" id="UP000008744"/>
    </source>
</evidence>
<gene>
    <name evidence="2" type="primary">Dper\GL22779</name>
    <name evidence="2" type="ORF">Dper_GL22779</name>
</gene>
<reference evidence="2 3" key="1">
    <citation type="journal article" date="2007" name="Nature">
        <title>Evolution of genes and genomes on the Drosophila phylogeny.</title>
        <authorList>
            <consortium name="Drosophila 12 Genomes Consortium"/>
            <person name="Clark A.G."/>
            <person name="Eisen M.B."/>
            <person name="Smith D.R."/>
            <person name="Bergman C.M."/>
            <person name="Oliver B."/>
            <person name="Markow T.A."/>
            <person name="Kaufman T.C."/>
            <person name="Kellis M."/>
            <person name="Gelbart W."/>
            <person name="Iyer V.N."/>
            <person name="Pollard D.A."/>
            <person name="Sackton T.B."/>
            <person name="Larracuente A.M."/>
            <person name="Singh N.D."/>
            <person name="Abad J.P."/>
            <person name="Abt D.N."/>
            <person name="Adryan B."/>
            <person name="Aguade M."/>
            <person name="Akashi H."/>
            <person name="Anderson W.W."/>
            <person name="Aquadro C.F."/>
            <person name="Ardell D.H."/>
            <person name="Arguello R."/>
            <person name="Artieri C.G."/>
            <person name="Barbash D.A."/>
            <person name="Barker D."/>
            <person name="Barsanti P."/>
            <person name="Batterham P."/>
            <person name="Batzoglou S."/>
            <person name="Begun D."/>
            <person name="Bhutkar A."/>
            <person name="Blanco E."/>
            <person name="Bosak S.A."/>
            <person name="Bradley R.K."/>
            <person name="Brand A.D."/>
            <person name="Brent M.R."/>
            <person name="Brooks A.N."/>
            <person name="Brown R.H."/>
            <person name="Butlin R.K."/>
            <person name="Caggese C."/>
            <person name="Calvi B.R."/>
            <person name="Bernardo de Carvalho A."/>
            <person name="Caspi A."/>
            <person name="Castrezana S."/>
            <person name="Celniker S.E."/>
            <person name="Chang J.L."/>
            <person name="Chapple C."/>
            <person name="Chatterji S."/>
            <person name="Chinwalla A."/>
            <person name="Civetta A."/>
            <person name="Clifton S.W."/>
            <person name="Comeron J.M."/>
            <person name="Costello J.C."/>
            <person name="Coyne J.A."/>
            <person name="Daub J."/>
            <person name="David R.G."/>
            <person name="Delcher A.L."/>
            <person name="Delehaunty K."/>
            <person name="Do C.B."/>
            <person name="Ebling H."/>
            <person name="Edwards K."/>
            <person name="Eickbush T."/>
            <person name="Evans J.D."/>
            <person name="Filipski A."/>
            <person name="Findeiss S."/>
            <person name="Freyhult E."/>
            <person name="Fulton L."/>
            <person name="Fulton R."/>
            <person name="Garcia A.C."/>
            <person name="Gardiner A."/>
            <person name="Garfield D.A."/>
            <person name="Garvin B.E."/>
            <person name="Gibson G."/>
            <person name="Gilbert D."/>
            <person name="Gnerre S."/>
            <person name="Godfrey J."/>
            <person name="Good R."/>
            <person name="Gotea V."/>
            <person name="Gravely B."/>
            <person name="Greenberg A.J."/>
            <person name="Griffiths-Jones S."/>
            <person name="Gross S."/>
            <person name="Guigo R."/>
            <person name="Gustafson E.A."/>
            <person name="Haerty W."/>
            <person name="Hahn M.W."/>
            <person name="Halligan D.L."/>
            <person name="Halpern A.L."/>
            <person name="Halter G.M."/>
            <person name="Han M.V."/>
            <person name="Heger A."/>
            <person name="Hillier L."/>
            <person name="Hinrichs A.S."/>
            <person name="Holmes I."/>
            <person name="Hoskins R.A."/>
            <person name="Hubisz M.J."/>
            <person name="Hultmark D."/>
            <person name="Huntley M.A."/>
            <person name="Jaffe D.B."/>
            <person name="Jagadeeshan S."/>
            <person name="Jeck W.R."/>
            <person name="Johnson J."/>
            <person name="Jones C.D."/>
            <person name="Jordan W.C."/>
            <person name="Karpen G.H."/>
            <person name="Kataoka E."/>
            <person name="Keightley P.D."/>
            <person name="Kheradpour P."/>
            <person name="Kirkness E.F."/>
            <person name="Koerich L.B."/>
            <person name="Kristiansen K."/>
            <person name="Kudrna D."/>
            <person name="Kulathinal R.J."/>
            <person name="Kumar S."/>
            <person name="Kwok R."/>
            <person name="Lander E."/>
            <person name="Langley C.H."/>
            <person name="Lapoint R."/>
            <person name="Lazzaro B.P."/>
            <person name="Lee S.J."/>
            <person name="Levesque L."/>
            <person name="Li R."/>
            <person name="Lin C.F."/>
            <person name="Lin M.F."/>
            <person name="Lindblad-Toh K."/>
            <person name="Llopart A."/>
            <person name="Long M."/>
            <person name="Low L."/>
            <person name="Lozovsky E."/>
            <person name="Lu J."/>
            <person name="Luo M."/>
            <person name="Machado C.A."/>
            <person name="Makalowski W."/>
            <person name="Marzo M."/>
            <person name="Matsuda M."/>
            <person name="Matzkin L."/>
            <person name="McAllister B."/>
            <person name="McBride C.S."/>
            <person name="McKernan B."/>
            <person name="McKernan K."/>
            <person name="Mendez-Lago M."/>
            <person name="Minx P."/>
            <person name="Mollenhauer M.U."/>
            <person name="Montooth K."/>
            <person name="Mount S.M."/>
            <person name="Mu X."/>
            <person name="Myers E."/>
            <person name="Negre B."/>
            <person name="Newfeld S."/>
            <person name="Nielsen R."/>
            <person name="Noor M.A."/>
            <person name="O'Grady P."/>
            <person name="Pachter L."/>
            <person name="Papaceit M."/>
            <person name="Parisi M.J."/>
            <person name="Parisi M."/>
            <person name="Parts L."/>
            <person name="Pedersen J.S."/>
            <person name="Pesole G."/>
            <person name="Phillippy A.M."/>
            <person name="Ponting C.P."/>
            <person name="Pop M."/>
            <person name="Porcelli D."/>
            <person name="Powell J.R."/>
            <person name="Prohaska S."/>
            <person name="Pruitt K."/>
            <person name="Puig M."/>
            <person name="Quesneville H."/>
            <person name="Ram K.R."/>
            <person name="Rand D."/>
            <person name="Rasmussen M.D."/>
            <person name="Reed L.K."/>
            <person name="Reenan R."/>
            <person name="Reily A."/>
            <person name="Remington K.A."/>
            <person name="Rieger T.T."/>
            <person name="Ritchie M.G."/>
            <person name="Robin C."/>
            <person name="Rogers Y.H."/>
            <person name="Rohde C."/>
            <person name="Rozas J."/>
            <person name="Rubenfield M.J."/>
            <person name="Ruiz A."/>
            <person name="Russo S."/>
            <person name="Salzberg S.L."/>
            <person name="Sanchez-Gracia A."/>
            <person name="Saranga D.J."/>
            <person name="Sato H."/>
            <person name="Schaeffer S.W."/>
            <person name="Schatz M.C."/>
            <person name="Schlenke T."/>
            <person name="Schwartz R."/>
            <person name="Segarra C."/>
            <person name="Singh R.S."/>
            <person name="Sirot L."/>
            <person name="Sirota M."/>
            <person name="Sisneros N.B."/>
            <person name="Smith C.D."/>
            <person name="Smith T.F."/>
            <person name="Spieth J."/>
            <person name="Stage D.E."/>
            <person name="Stark A."/>
            <person name="Stephan W."/>
            <person name="Strausberg R.L."/>
            <person name="Strempel S."/>
            <person name="Sturgill D."/>
            <person name="Sutton G."/>
            <person name="Sutton G.G."/>
            <person name="Tao W."/>
            <person name="Teichmann S."/>
            <person name="Tobari Y.N."/>
            <person name="Tomimura Y."/>
            <person name="Tsolas J.M."/>
            <person name="Valente V.L."/>
            <person name="Venter E."/>
            <person name="Venter J.C."/>
            <person name="Vicario S."/>
            <person name="Vieira F.G."/>
            <person name="Vilella A.J."/>
            <person name="Villasante A."/>
            <person name="Walenz B."/>
            <person name="Wang J."/>
            <person name="Wasserman M."/>
            <person name="Watts T."/>
            <person name="Wilson D."/>
            <person name="Wilson R.K."/>
            <person name="Wing R.A."/>
            <person name="Wolfner M.F."/>
            <person name="Wong A."/>
            <person name="Wong G.K."/>
            <person name="Wu C.I."/>
            <person name="Wu G."/>
            <person name="Yamamoto D."/>
            <person name="Yang H.P."/>
            <person name="Yang S.P."/>
            <person name="Yorke J.A."/>
            <person name="Yoshida K."/>
            <person name="Zdobnov E."/>
            <person name="Zhang P."/>
            <person name="Zhang Y."/>
            <person name="Zimin A.V."/>
            <person name="Baldwin J."/>
            <person name="Abdouelleil A."/>
            <person name="Abdulkadir J."/>
            <person name="Abebe A."/>
            <person name="Abera B."/>
            <person name="Abreu J."/>
            <person name="Acer S.C."/>
            <person name="Aftuck L."/>
            <person name="Alexander A."/>
            <person name="An P."/>
            <person name="Anderson E."/>
            <person name="Anderson S."/>
            <person name="Arachi H."/>
            <person name="Azer M."/>
            <person name="Bachantsang P."/>
            <person name="Barry A."/>
            <person name="Bayul T."/>
            <person name="Berlin A."/>
            <person name="Bessette D."/>
            <person name="Bloom T."/>
            <person name="Blye J."/>
            <person name="Boguslavskiy L."/>
            <person name="Bonnet C."/>
            <person name="Boukhgalter B."/>
            <person name="Bourzgui I."/>
            <person name="Brown A."/>
            <person name="Cahill P."/>
            <person name="Channer S."/>
            <person name="Cheshatsang Y."/>
            <person name="Chuda L."/>
            <person name="Citroen M."/>
            <person name="Collymore A."/>
            <person name="Cooke P."/>
            <person name="Costello M."/>
            <person name="D'Aco K."/>
            <person name="Daza R."/>
            <person name="De Haan G."/>
            <person name="DeGray S."/>
            <person name="DeMaso C."/>
            <person name="Dhargay N."/>
            <person name="Dooley K."/>
            <person name="Dooley E."/>
            <person name="Doricent M."/>
            <person name="Dorje P."/>
            <person name="Dorjee K."/>
            <person name="Dupes A."/>
            <person name="Elong R."/>
            <person name="Falk J."/>
            <person name="Farina A."/>
            <person name="Faro S."/>
            <person name="Ferguson D."/>
            <person name="Fisher S."/>
            <person name="Foley C.D."/>
            <person name="Franke A."/>
            <person name="Friedrich D."/>
            <person name="Gadbois L."/>
            <person name="Gearin G."/>
            <person name="Gearin C.R."/>
            <person name="Giannoukos G."/>
            <person name="Goode T."/>
            <person name="Graham J."/>
            <person name="Grandbois E."/>
            <person name="Grewal S."/>
            <person name="Gyaltsen K."/>
            <person name="Hafez N."/>
            <person name="Hagos B."/>
            <person name="Hall J."/>
            <person name="Henson C."/>
            <person name="Hollinger A."/>
            <person name="Honan T."/>
            <person name="Huard M.D."/>
            <person name="Hughes L."/>
            <person name="Hurhula B."/>
            <person name="Husby M.E."/>
            <person name="Kamat A."/>
            <person name="Kanga B."/>
            <person name="Kashin S."/>
            <person name="Khazanovich D."/>
            <person name="Kisner P."/>
            <person name="Lance K."/>
            <person name="Lara M."/>
            <person name="Lee W."/>
            <person name="Lennon N."/>
            <person name="Letendre F."/>
            <person name="LeVine R."/>
            <person name="Lipovsky A."/>
            <person name="Liu X."/>
            <person name="Liu J."/>
            <person name="Liu S."/>
            <person name="Lokyitsang T."/>
            <person name="Lokyitsang Y."/>
            <person name="Lubonja R."/>
            <person name="Lui A."/>
            <person name="MacDonald P."/>
            <person name="Magnisalis V."/>
            <person name="Maru K."/>
            <person name="Matthews C."/>
            <person name="McCusker W."/>
            <person name="McDonough S."/>
            <person name="Mehta T."/>
            <person name="Meldrim J."/>
            <person name="Meneus L."/>
            <person name="Mihai O."/>
            <person name="Mihalev A."/>
            <person name="Mihova T."/>
            <person name="Mittelman R."/>
            <person name="Mlenga V."/>
            <person name="Montmayeur A."/>
            <person name="Mulrain L."/>
            <person name="Navidi A."/>
            <person name="Naylor J."/>
            <person name="Negash T."/>
            <person name="Nguyen T."/>
            <person name="Nguyen N."/>
            <person name="Nicol R."/>
            <person name="Norbu C."/>
            <person name="Norbu N."/>
            <person name="Novod N."/>
            <person name="O'Neill B."/>
            <person name="Osman S."/>
            <person name="Markiewicz E."/>
            <person name="Oyono O.L."/>
            <person name="Patti C."/>
            <person name="Phunkhang P."/>
            <person name="Pierre F."/>
            <person name="Priest M."/>
            <person name="Raghuraman S."/>
            <person name="Rege F."/>
            <person name="Reyes R."/>
            <person name="Rise C."/>
            <person name="Rogov P."/>
            <person name="Ross K."/>
            <person name="Ryan E."/>
            <person name="Settipalli S."/>
            <person name="Shea T."/>
            <person name="Sherpa N."/>
            <person name="Shi L."/>
            <person name="Shih D."/>
            <person name="Sparrow T."/>
            <person name="Spaulding J."/>
            <person name="Stalker J."/>
            <person name="Stange-Thomann N."/>
            <person name="Stavropoulos S."/>
            <person name="Stone C."/>
            <person name="Strader C."/>
            <person name="Tesfaye S."/>
            <person name="Thomson T."/>
            <person name="Thoulutsang Y."/>
            <person name="Thoulutsang D."/>
            <person name="Topham K."/>
            <person name="Topping I."/>
            <person name="Tsamla T."/>
            <person name="Vassiliev H."/>
            <person name="Vo A."/>
            <person name="Wangchuk T."/>
            <person name="Wangdi T."/>
            <person name="Weiand M."/>
            <person name="Wilkinson J."/>
            <person name="Wilson A."/>
            <person name="Yadav S."/>
            <person name="Young G."/>
            <person name="Yu Q."/>
            <person name="Zembek L."/>
            <person name="Zhong D."/>
            <person name="Zimmer A."/>
            <person name="Zwirko Z."/>
            <person name="Jaffe D.B."/>
            <person name="Alvarez P."/>
            <person name="Brockman W."/>
            <person name="Butler J."/>
            <person name="Chin C."/>
            <person name="Gnerre S."/>
            <person name="Grabherr M."/>
            <person name="Kleber M."/>
            <person name="Mauceli E."/>
            <person name="MacCallum I."/>
        </authorList>
    </citation>
    <scope>NUCLEOTIDE SEQUENCE [LARGE SCALE GENOMIC DNA]</scope>
    <source>
        <strain evidence="3">MSH-3 / Tucson 14011-0111.49</strain>
    </source>
</reference>